<gene>
    <name evidence="1" type="ORF">M422DRAFT_254607</name>
</gene>
<evidence type="ECO:0000313" key="2">
    <source>
        <dbReference type="Proteomes" id="UP000054279"/>
    </source>
</evidence>
<dbReference type="Proteomes" id="UP000054279">
    <property type="component" value="Unassembled WGS sequence"/>
</dbReference>
<proteinExistence type="predicted"/>
<reference evidence="1 2" key="1">
    <citation type="submission" date="2014-06" db="EMBL/GenBank/DDBJ databases">
        <title>Evolutionary Origins and Diversification of the Mycorrhizal Mutualists.</title>
        <authorList>
            <consortium name="DOE Joint Genome Institute"/>
            <consortium name="Mycorrhizal Genomics Consortium"/>
            <person name="Kohler A."/>
            <person name="Kuo A."/>
            <person name="Nagy L.G."/>
            <person name="Floudas D."/>
            <person name="Copeland A."/>
            <person name="Barry K.W."/>
            <person name="Cichocki N."/>
            <person name="Veneault-Fourrey C."/>
            <person name="LaButti K."/>
            <person name="Lindquist E.A."/>
            <person name="Lipzen A."/>
            <person name="Lundell T."/>
            <person name="Morin E."/>
            <person name="Murat C."/>
            <person name="Riley R."/>
            <person name="Ohm R."/>
            <person name="Sun H."/>
            <person name="Tunlid A."/>
            <person name="Henrissat B."/>
            <person name="Grigoriev I.V."/>
            <person name="Hibbett D.S."/>
            <person name="Martin F."/>
        </authorList>
    </citation>
    <scope>NUCLEOTIDE SEQUENCE [LARGE SCALE GENOMIC DNA]</scope>
    <source>
        <strain evidence="1 2">SS14</strain>
    </source>
</reference>
<organism evidence="1 2">
    <name type="scientific">Sphaerobolus stellatus (strain SS14)</name>
    <dbReference type="NCBI Taxonomy" id="990650"/>
    <lineage>
        <taxon>Eukaryota</taxon>
        <taxon>Fungi</taxon>
        <taxon>Dikarya</taxon>
        <taxon>Basidiomycota</taxon>
        <taxon>Agaricomycotina</taxon>
        <taxon>Agaricomycetes</taxon>
        <taxon>Phallomycetidae</taxon>
        <taxon>Geastrales</taxon>
        <taxon>Sphaerobolaceae</taxon>
        <taxon>Sphaerobolus</taxon>
    </lineage>
</organism>
<evidence type="ECO:0000313" key="1">
    <source>
        <dbReference type="EMBL" id="KIJ42209.1"/>
    </source>
</evidence>
<name>A0A0C9V5L1_SPHS4</name>
<dbReference type="EMBL" id="KN837131">
    <property type="protein sequence ID" value="KIJ42209.1"/>
    <property type="molecule type" value="Genomic_DNA"/>
</dbReference>
<sequence length="177" mass="20744">MGHHRWQPEDSESVWELLTLEKWCAASRLQRSWYELDICALNLEWAVDQDLMEVDGRVIKLLDLKSRGVEILAELEKQVFANQGSIVASYTVHMEHVFEWMNASQKQMAWTKNGLLDSRMSESGEDFSSCMEILGNKRKAKESGDCVEGIRRRRKSWWKQKELLHYAEEQENPGRKL</sequence>
<protein>
    <submittedName>
        <fullName evidence="1">Uncharacterized protein</fullName>
    </submittedName>
</protein>
<dbReference type="HOGENOM" id="CLU_1518798_0_0_1"/>
<accession>A0A0C9V5L1</accession>
<keyword evidence="2" id="KW-1185">Reference proteome</keyword>
<dbReference type="AlphaFoldDB" id="A0A0C9V5L1"/>